<dbReference type="RefSeq" id="XP_024668985.1">
    <property type="nucleotide sequence ID" value="XM_024817949.1"/>
</dbReference>
<gene>
    <name evidence="4" type="ORF">BDW47DRAFT_133873</name>
</gene>
<evidence type="ECO:0000313" key="5">
    <source>
        <dbReference type="Proteomes" id="UP000234585"/>
    </source>
</evidence>
<dbReference type="InterPro" id="IPR016040">
    <property type="entry name" value="NAD(P)-bd_dom"/>
</dbReference>
<organism evidence="4 5">
    <name type="scientific">Aspergillus candidus</name>
    <dbReference type="NCBI Taxonomy" id="41067"/>
    <lineage>
        <taxon>Eukaryota</taxon>
        <taxon>Fungi</taxon>
        <taxon>Dikarya</taxon>
        <taxon>Ascomycota</taxon>
        <taxon>Pezizomycotina</taxon>
        <taxon>Eurotiomycetes</taxon>
        <taxon>Eurotiomycetidae</taxon>
        <taxon>Eurotiales</taxon>
        <taxon>Aspergillaceae</taxon>
        <taxon>Aspergillus</taxon>
        <taxon>Aspergillus subgen. Circumdati</taxon>
    </lineage>
</organism>
<accession>A0A2I2F2W6</accession>
<dbReference type="Gene3D" id="3.40.50.720">
    <property type="entry name" value="NAD(P)-binding Rossmann-like Domain"/>
    <property type="match status" value="1"/>
</dbReference>
<evidence type="ECO:0000259" key="3">
    <source>
        <dbReference type="Pfam" id="PF13460"/>
    </source>
</evidence>
<feature type="domain" description="NAD(P)-binding" evidence="3">
    <location>
        <begin position="7"/>
        <end position="222"/>
    </location>
</feature>
<dbReference type="AlphaFoldDB" id="A0A2I2F2W6"/>
<sequence length="274" mass="29130">MNVLLLGGHGKIALRLIPLLLARSWSVTAVIRNPEHKPDILSLANNHPGKLSVLLSSLDEVRSDADAKRILDAANPDYVVWAAGAGGKGGPARTQAIDSDAAKHILAASFASPRVSKILLISWIGSRRTQPSWMSDADWARIQDVFNRVLPAYAQAKLEADEYMTALAAVRAKDVAAGKATPLQAINLRPGTLTDEEATRKVDLGRTTRGYGTVSRGDVAIVADLLLARGDTAGWVDLLGGEEDVEGAVERVARGGVDAVEGEDVEGMVKRFGL</sequence>
<keyword evidence="2" id="KW-0732">Signal</keyword>
<dbReference type="STRING" id="41067.A0A2I2F2W6"/>
<dbReference type="Pfam" id="PF13460">
    <property type="entry name" value="NAD_binding_10"/>
    <property type="match status" value="1"/>
</dbReference>
<dbReference type="PANTHER" id="PTHR15020">
    <property type="entry name" value="FLAVIN REDUCTASE-RELATED"/>
    <property type="match status" value="1"/>
</dbReference>
<dbReference type="Proteomes" id="UP000234585">
    <property type="component" value="Unassembled WGS sequence"/>
</dbReference>
<dbReference type="PANTHER" id="PTHR15020:SF50">
    <property type="entry name" value="UPF0659 PROTEIN YMR090W"/>
    <property type="match status" value="1"/>
</dbReference>
<dbReference type="OrthoDB" id="10254604at2759"/>
<keyword evidence="5" id="KW-1185">Reference proteome</keyword>
<evidence type="ECO:0000256" key="1">
    <source>
        <dbReference type="ARBA" id="ARBA00038376"/>
    </source>
</evidence>
<dbReference type="GeneID" id="36525109"/>
<feature type="signal peptide" evidence="2">
    <location>
        <begin position="1"/>
        <end position="29"/>
    </location>
</feature>
<evidence type="ECO:0000256" key="2">
    <source>
        <dbReference type="SAM" id="SignalP"/>
    </source>
</evidence>
<dbReference type="InterPro" id="IPR036291">
    <property type="entry name" value="NAD(P)-bd_dom_sf"/>
</dbReference>
<proteinExistence type="inferred from homology"/>
<protein>
    <submittedName>
        <fullName evidence="4">NAD(P)-binding protein</fullName>
    </submittedName>
</protein>
<comment type="similarity">
    <text evidence="1">Belongs to the avfA family.</text>
</comment>
<feature type="chain" id="PRO_5014132385" evidence="2">
    <location>
        <begin position="30"/>
        <end position="274"/>
    </location>
</feature>
<name>A0A2I2F2W6_ASPCN</name>
<reference evidence="4 5" key="1">
    <citation type="submission" date="2017-12" db="EMBL/GenBank/DDBJ databases">
        <authorList>
            <consortium name="DOE Joint Genome Institute"/>
            <person name="Haridas S."/>
            <person name="Kjaerbolling I."/>
            <person name="Vesth T.C."/>
            <person name="Frisvad J.C."/>
            <person name="Nybo J.L."/>
            <person name="Theobald S."/>
            <person name="Kuo A."/>
            <person name="Bowyer P."/>
            <person name="Matsuda Y."/>
            <person name="Mondo S."/>
            <person name="Lyhne E.K."/>
            <person name="Kogle M.E."/>
            <person name="Clum A."/>
            <person name="Lipzen A."/>
            <person name="Salamov A."/>
            <person name="Ngan C.Y."/>
            <person name="Daum C."/>
            <person name="Chiniquy J."/>
            <person name="Barry K."/>
            <person name="LaButti K."/>
            <person name="Simmons B.A."/>
            <person name="Magnuson J.K."/>
            <person name="Mortensen U.H."/>
            <person name="Larsen T.O."/>
            <person name="Grigoriev I.V."/>
            <person name="Baker S.E."/>
            <person name="Andersen M.R."/>
            <person name="Nordberg H.P."/>
            <person name="Cantor M.N."/>
            <person name="Hua S.X."/>
        </authorList>
    </citation>
    <scope>NUCLEOTIDE SEQUENCE [LARGE SCALE GENOMIC DNA]</scope>
    <source>
        <strain evidence="4 5">CBS 102.13</strain>
    </source>
</reference>
<dbReference type="SUPFAM" id="SSF51735">
    <property type="entry name" value="NAD(P)-binding Rossmann-fold domains"/>
    <property type="match status" value="1"/>
</dbReference>
<evidence type="ECO:0000313" key="4">
    <source>
        <dbReference type="EMBL" id="PLB34973.1"/>
    </source>
</evidence>
<dbReference type="EMBL" id="KZ559169">
    <property type="protein sequence ID" value="PLB34973.1"/>
    <property type="molecule type" value="Genomic_DNA"/>
</dbReference>